<evidence type="ECO:0000256" key="3">
    <source>
        <dbReference type="ARBA" id="ARBA00022475"/>
    </source>
</evidence>
<comment type="similarity">
    <text evidence="2">Belongs to the EamA transporter family.</text>
</comment>
<feature type="transmembrane region" description="Helical" evidence="7">
    <location>
        <begin position="119"/>
        <end position="138"/>
    </location>
</feature>
<dbReference type="RefSeq" id="WP_132419364.1">
    <property type="nucleotide sequence ID" value="NZ_SKFG01000020.1"/>
</dbReference>
<evidence type="ECO:0000313" key="9">
    <source>
        <dbReference type="EMBL" id="TCZ75399.1"/>
    </source>
</evidence>
<dbReference type="EMBL" id="SKFG01000020">
    <property type="protein sequence ID" value="TCZ75399.1"/>
    <property type="molecule type" value="Genomic_DNA"/>
</dbReference>
<dbReference type="GO" id="GO:0005886">
    <property type="term" value="C:plasma membrane"/>
    <property type="evidence" value="ECO:0007669"/>
    <property type="project" value="UniProtKB-SubCell"/>
</dbReference>
<feature type="transmembrane region" description="Helical" evidence="7">
    <location>
        <begin position="207"/>
        <end position="226"/>
    </location>
</feature>
<dbReference type="AlphaFoldDB" id="A0A4R4E783"/>
<evidence type="ECO:0000256" key="5">
    <source>
        <dbReference type="ARBA" id="ARBA00022989"/>
    </source>
</evidence>
<evidence type="ECO:0000313" key="10">
    <source>
        <dbReference type="Proteomes" id="UP000295418"/>
    </source>
</evidence>
<keyword evidence="10" id="KW-1185">Reference proteome</keyword>
<proteinExistence type="inferred from homology"/>
<feature type="transmembrane region" description="Helical" evidence="7">
    <location>
        <begin position="37"/>
        <end position="56"/>
    </location>
</feature>
<accession>A0A4R4E783</accession>
<comment type="caution">
    <text evidence="9">The sequence shown here is derived from an EMBL/GenBank/DDBJ whole genome shotgun (WGS) entry which is preliminary data.</text>
</comment>
<dbReference type="Proteomes" id="UP000295418">
    <property type="component" value="Unassembled WGS sequence"/>
</dbReference>
<dbReference type="OrthoDB" id="9804865at2"/>
<feature type="transmembrane region" description="Helical" evidence="7">
    <location>
        <begin position="68"/>
        <end position="88"/>
    </location>
</feature>
<evidence type="ECO:0000256" key="6">
    <source>
        <dbReference type="ARBA" id="ARBA00023136"/>
    </source>
</evidence>
<keyword evidence="6 7" id="KW-0472">Membrane</keyword>
<reference evidence="9 10" key="1">
    <citation type="submission" date="2019-03" db="EMBL/GenBank/DDBJ databases">
        <authorList>
            <person name="Kim M.K.M."/>
        </authorList>
    </citation>
    <scope>NUCLEOTIDE SEQUENCE [LARGE SCALE GENOMIC DNA]</scope>
    <source>
        <strain evidence="9 10">18JY21-1</strain>
    </source>
</reference>
<dbReference type="InterPro" id="IPR000620">
    <property type="entry name" value="EamA_dom"/>
</dbReference>
<dbReference type="PANTHER" id="PTHR42920:SF5">
    <property type="entry name" value="EAMA DOMAIN-CONTAINING PROTEIN"/>
    <property type="match status" value="1"/>
</dbReference>
<feature type="transmembrane region" description="Helical" evidence="7">
    <location>
        <begin position="238"/>
        <end position="257"/>
    </location>
</feature>
<keyword evidence="3" id="KW-1003">Cell membrane</keyword>
<feature type="transmembrane region" description="Helical" evidence="7">
    <location>
        <begin position="94"/>
        <end position="112"/>
    </location>
</feature>
<dbReference type="InterPro" id="IPR051258">
    <property type="entry name" value="Diverse_Substrate_Transporter"/>
</dbReference>
<evidence type="ECO:0000256" key="4">
    <source>
        <dbReference type="ARBA" id="ARBA00022692"/>
    </source>
</evidence>
<keyword evidence="5 7" id="KW-1133">Transmembrane helix</keyword>
<evidence type="ECO:0000256" key="2">
    <source>
        <dbReference type="ARBA" id="ARBA00007362"/>
    </source>
</evidence>
<dbReference type="PANTHER" id="PTHR42920">
    <property type="entry name" value="OS03G0707200 PROTEIN-RELATED"/>
    <property type="match status" value="1"/>
</dbReference>
<evidence type="ECO:0000259" key="8">
    <source>
        <dbReference type="Pfam" id="PF00892"/>
    </source>
</evidence>
<organism evidence="9 10">
    <name type="scientific">Paenibacillus albiflavus</name>
    <dbReference type="NCBI Taxonomy" id="2545760"/>
    <lineage>
        <taxon>Bacteria</taxon>
        <taxon>Bacillati</taxon>
        <taxon>Bacillota</taxon>
        <taxon>Bacilli</taxon>
        <taxon>Bacillales</taxon>
        <taxon>Paenibacillaceae</taxon>
        <taxon>Paenibacillus</taxon>
    </lineage>
</organism>
<protein>
    <submittedName>
        <fullName evidence="9">DMT family transporter</fullName>
    </submittedName>
</protein>
<feature type="domain" description="EamA" evidence="8">
    <location>
        <begin position="144"/>
        <end position="277"/>
    </location>
</feature>
<feature type="transmembrane region" description="Helical" evidence="7">
    <location>
        <begin position="144"/>
        <end position="163"/>
    </location>
</feature>
<sequence>MRKYAGEIGLLLVAIIWGSGFVASAVSLESLSPYQVMAIRFLIAALLMSAIFMKYFKALKRSTIGAGVVLGVILFLAFTLQTVGLQYTTPSKNAFLTAVNVVIVPFIGFVLYRRKLDKYGLIGALLAVIGVGILSLQFNFSLNIGDVLTILCAVCFAFHIFFTSEFVKRHHPVEITIIQMIVAFLLSLLVVVLRGEPVLPVNMDSKGIMAAVYLGIFSTTIAFLLQTIAQKYTSETKAAIILSTEALFGTLFSIIILSEVLTLRMVIGSILILVAIITAETKLKFIQNKMSRRYYGDN</sequence>
<feature type="transmembrane region" description="Helical" evidence="7">
    <location>
        <begin position="263"/>
        <end position="283"/>
    </location>
</feature>
<dbReference type="SUPFAM" id="SSF103481">
    <property type="entry name" value="Multidrug resistance efflux transporter EmrE"/>
    <property type="match status" value="2"/>
</dbReference>
<comment type="subcellular location">
    <subcellularLocation>
        <location evidence="1">Cell membrane</location>
        <topology evidence="1">Multi-pass membrane protein</topology>
    </subcellularLocation>
</comment>
<dbReference type="InterPro" id="IPR037185">
    <property type="entry name" value="EmrE-like"/>
</dbReference>
<name>A0A4R4E783_9BACL</name>
<feature type="domain" description="EamA" evidence="8">
    <location>
        <begin position="6"/>
        <end position="135"/>
    </location>
</feature>
<feature type="transmembrane region" description="Helical" evidence="7">
    <location>
        <begin position="175"/>
        <end position="195"/>
    </location>
</feature>
<dbReference type="Pfam" id="PF00892">
    <property type="entry name" value="EamA"/>
    <property type="match status" value="2"/>
</dbReference>
<evidence type="ECO:0000256" key="7">
    <source>
        <dbReference type="SAM" id="Phobius"/>
    </source>
</evidence>
<gene>
    <name evidence="9" type="ORF">E0485_17505</name>
</gene>
<keyword evidence="4 7" id="KW-0812">Transmembrane</keyword>
<evidence type="ECO:0000256" key="1">
    <source>
        <dbReference type="ARBA" id="ARBA00004651"/>
    </source>
</evidence>